<comment type="caution">
    <text evidence="1">The sequence shown here is derived from an EMBL/GenBank/DDBJ whole genome shotgun (WGS) entry which is preliminary data.</text>
</comment>
<sequence length="200" mass="22684">MQKSYLKIIFLSLITLGFTPVKYESSKYYTKTKADAAYQYCRKNGFSTEFCLLVDMSIHSGKNRLFIYDFKKDSIVDKGLCAHGCGVNKWGTEETKTNPKFSNVDNSHCTSVGKYKIGKRGYSNWGININYKLHGLEDSNDNAYSRIIVLHAWDMVSEEEIFPVGTPEGWGCPAVSNGLMRNIDSLLKNSSKPVLLWVYE</sequence>
<dbReference type="RefSeq" id="WP_101261998.1">
    <property type="nucleotide sequence ID" value="NZ_MVDD01000010.1"/>
</dbReference>
<protein>
    <submittedName>
        <fullName evidence="1">Peptidase</fullName>
    </submittedName>
</protein>
<evidence type="ECO:0000313" key="1">
    <source>
        <dbReference type="EMBL" id="PKQ61970.1"/>
    </source>
</evidence>
<dbReference type="EMBL" id="MVDD01000010">
    <property type="protein sequence ID" value="PKQ61970.1"/>
    <property type="molecule type" value="Genomic_DNA"/>
</dbReference>
<organism evidence="1 2">
    <name type="scientific">Labilibaculum filiforme</name>
    <dbReference type="NCBI Taxonomy" id="1940526"/>
    <lineage>
        <taxon>Bacteria</taxon>
        <taxon>Pseudomonadati</taxon>
        <taxon>Bacteroidota</taxon>
        <taxon>Bacteroidia</taxon>
        <taxon>Marinilabiliales</taxon>
        <taxon>Marinifilaceae</taxon>
        <taxon>Labilibaculum</taxon>
    </lineage>
</organism>
<dbReference type="AlphaFoldDB" id="A0A2N3HV84"/>
<accession>A0A2N3HV84</accession>
<gene>
    <name evidence="1" type="ORF">BZG02_13600</name>
</gene>
<dbReference type="PANTHER" id="PTHR38477:SF1">
    <property type="entry name" value="MUREIN L,D-TRANSPEPTIDASE CATALYTIC DOMAIN FAMILY PROTEIN"/>
    <property type="match status" value="1"/>
</dbReference>
<dbReference type="OrthoDB" id="1247236at2"/>
<dbReference type="PANTHER" id="PTHR38477">
    <property type="entry name" value="HYPOTHETICAL EXPORTED PROTEIN"/>
    <property type="match status" value="1"/>
</dbReference>
<reference evidence="1 2" key="1">
    <citation type="journal article" date="2017" name="Front. Microbiol.">
        <title>Labilibaculum manganireducens gen. nov., sp. nov. and Labilibaculum filiforme sp. nov., Novel Bacteroidetes Isolated from Subsurface Sediments of the Baltic Sea.</title>
        <authorList>
            <person name="Vandieken V."/>
            <person name="Marshall I.P."/>
            <person name="Niemann H."/>
            <person name="Engelen B."/>
            <person name="Cypionka H."/>
        </authorList>
    </citation>
    <scope>NUCLEOTIDE SEQUENCE [LARGE SCALE GENOMIC DNA]</scope>
    <source>
        <strain evidence="1 2">59.16B</strain>
    </source>
</reference>
<dbReference type="Pfam" id="PF13645">
    <property type="entry name" value="YkuD_2"/>
    <property type="match status" value="1"/>
</dbReference>
<proteinExistence type="predicted"/>
<evidence type="ECO:0000313" key="2">
    <source>
        <dbReference type="Proteomes" id="UP000233535"/>
    </source>
</evidence>
<name>A0A2N3HV84_9BACT</name>
<keyword evidence="2" id="KW-1185">Reference proteome</keyword>
<dbReference type="Proteomes" id="UP000233535">
    <property type="component" value="Unassembled WGS sequence"/>
</dbReference>
<dbReference type="InterPro" id="IPR032676">
    <property type="entry name" value="YkuD_2"/>
</dbReference>